<dbReference type="InterPro" id="IPR011673">
    <property type="entry name" value="DUF1615"/>
</dbReference>
<dbReference type="AlphaFoldDB" id="A0A1I4V9H4"/>
<feature type="region of interest" description="Disordered" evidence="1">
    <location>
        <begin position="379"/>
        <end position="400"/>
    </location>
</feature>
<gene>
    <name evidence="2" type="ORF">SAMN05216289_101243</name>
</gene>
<evidence type="ECO:0000313" key="2">
    <source>
        <dbReference type="EMBL" id="SFM97857.1"/>
    </source>
</evidence>
<proteinExistence type="predicted"/>
<organism evidence="2 3">
    <name type="scientific">Dokdonella immobilis</name>
    <dbReference type="NCBI Taxonomy" id="578942"/>
    <lineage>
        <taxon>Bacteria</taxon>
        <taxon>Pseudomonadati</taxon>
        <taxon>Pseudomonadota</taxon>
        <taxon>Gammaproteobacteria</taxon>
        <taxon>Lysobacterales</taxon>
        <taxon>Rhodanobacteraceae</taxon>
        <taxon>Dokdonella</taxon>
    </lineage>
</organism>
<evidence type="ECO:0000313" key="3">
    <source>
        <dbReference type="Proteomes" id="UP000198575"/>
    </source>
</evidence>
<evidence type="ECO:0008006" key="4">
    <source>
        <dbReference type="Google" id="ProtNLM"/>
    </source>
</evidence>
<accession>A0A1I4V9H4</accession>
<sequence>MSLDTRQDRRDVVKRNHRLGIVAMLLAVLGGCATPSGPQRNVRHPEEVRAQIVRLLPFGTRDAQGWATDIYAAFSALRLAPDDSNLCAALAVIAQESSFHADPVVPGLAAIAGAEIDRRAGDLHIPKFAVSAALRLKSPDGRRYDERIAAVRSERELSRIYEDVIGSVPLGRRLFGDANPVRTGGPMQVSVAFSEAYAGEHSYPYPIDDSIRHEVFTRRGGLYFGIAHLLAYPARYEQPLYRFADFNAGRYASRNAAFQAAVSRASGIPLALDGDLIRHGRENSSTPVGATELAVRALGDDLELSDAQIRRDLEMGDRPEFGDSRTYRRVFALAEQMEKGFLARALVPRIHLESPKITRKLTTRWFAERVDQHYQSCMARAAGQGRSGKRSSASRSQARR</sequence>
<dbReference type="EMBL" id="FOVF01000001">
    <property type="protein sequence ID" value="SFM97857.1"/>
    <property type="molecule type" value="Genomic_DNA"/>
</dbReference>
<dbReference type="PROSITE" id="PS51257">
    <property type="entry name" value="PROKAR_LIPOPROTEIN"/>
    <property type="match status" value="1"/>
</dbReference>
<dbReference type="Pfam" id="PF07759">
    <property type="entry name" value="DUF1615"/>
    <property type="match status" value="1"/>
</dbReference>
<dbReference type="STRING" id="578942.SAMN05216289_101243"/>
<protein>
    <recommendedName>
        <fullName evidence="4">DUF1615 domain-containing protein</fullName>
    </recommendedName>
</protein>
<reference evidence="2 3" key="1">
    <citation type="submission" date="2016-10" db="EMBL/GenBank/DDBJ databases">
        <authorList>
            <person name="de Groot N.N."/>
        </authorList>
    </citation>
    <scope>NUCLEOTIDE SEQUENCE [LARGE SCALE GENOMIC DNA]</scope>
    <source>
        <strain evidence="2 3">CGMCC 1.7659</strain>
    </source>
</reference>
<keyword evidence="3" id="KW-1185">Reference proteome</keyword>
<name>A0A1I4V9H4_9GAMM</name>
<evidence type="ECO:0000256" key="1">
    <source>
        <dbReference type="SAM" id="MobiDB-lite"/>
    </source>
</evidence>
<dbReference type="Proteomes" id="UP000198575">
    <property type="component" value="Unassembled WGS sequence"/>
</dbReference>